<gene>
    <name evidence="2" type="ORF">C8R41DRAFT_855714</name>
</gene>
<evidence type="ECO:0000256" key="1">
    <source>
        <dbReference type="SAM" id="MobiDB-lite"/>
    </source>
</evidence>
<evidence type="ECO:0000313" key="2">
    <source>
        <dbReference type="EMBL" id="KAJ4467352.1"/>
    </source>
</evidence>
<protein>
    <submittedName>
        <fullName evidence="2">Uncharacterized protein</fullName>
    </submittedName>
</protein>
<evidence type="ECO:0000313" key="3">
    <source>
        <dbReference type="Proteomes" id="UP001150217"/>
    </source>
</evidence>
<accession>A0ABQ8V145</accession>
<reference evidence="2" key="1">
    <citation type="submission" date="2022-08" db="EMBL/GenBank/DDBJ databases">
        <title>A Global Phylogenomic Analysis of the Shiitake Genus Lentinula.</title>
        <authorList>
            <consortium name="DOE Joint Genome Institute"/>
            <person name="Sierra-Patev S."/>
            <person name="Min B."/>
            <person name="Naranjo-Ortiz M."/>
            <person name="Looney B."/>
            <person name="Konkel Z."/>
            <person name="Slot J.C."/>
            <person name="Sakamoto Y."/>
            <person name="Steenwyk J.L."/>
            <person name="Rokas A."/>
            <person name="Carro J."/>
            <person name="Camarero S."/>
            <person name="Ferreira P."/>
            <person name="Molpeceres G."/>
            <person name="Ruiz-Duenas F.J."/>
            <person name="Serrano A."/>
            <person name="Henrissat B."/>
            <person name="Drula E."/>
            <person name="Hughes K.W."/>
            <person name="Mata J.L."/>
            <person name="Ishikawa N.K."/>
            <person name="Vargas-Isla R."/>
            <person name="Ushijima S."/>
            <person name="Smith C.A."/>
            <person name="Ahrendt S."/>
            <person name="Andreopoulos W."/>
            <person name="He G."/>
            <person name="Labutti K."/>
            <person name="Lipzen A."/>
            <person name="Ng V."/>
            <person name="Riley R."/>
            <person name="Sandor L."/>
            <person name="Barry K."/>
            <person name="Martinez A.T."/>
            <person name="Xiao Y."/>
            <person name="Gibbons J.G."/>
            <person name="Terashima K."/>
            <person name="Grigoriev I.V."/>
            <person name="Hibbett D.S."/>
        </authorList>
    </citation>
    <scope>NUCLEOTIDE SEQUENCE</scope>
    <source>
        <strain evidence="2">RHP3577 ss4</strain>
    </source>
</reference>
<dbReference type="Proteomes" id="UP001150217">
    <property type="component" value="Unassembled WGS sequence"/>
</dbReference>
<comment type="caution">
    <text evidence="2">The sequence shown here is derived from an EMBL/GenBank/DDBJ whole genome shotgun (WGS) entry which is preliminary data.</text>
</comment>
<organism evidence="2 3">
    <name type="scientific">Lentinula lateritia</name>
    <dbReference type="NCBI Taxonomy" id="40482"/>
    <lineage>
        <taxon>Eukaryota</taxon>
        <taxon>Fungi</taxon>
        <taxon>Dikarya</taxon>
        <taxon>Basidiomycota</taxon>
        <taxon>Agaricomycotina</taxon>
        <taxon>Agaricomycetes</taxon>
        <taxon>Agaricomycetidae</taxon>
        <taxon>Agaricales</taxon>
        <taxon>Marasmiineae</taxon>
        <taxon>Omphalotaceae</taxon>
        <taxon>Lentinula</taxon>
    </lineage>
</organism>
<name>A0ABQ8V145_9AGAR</name>
<dbReference type="EMBL" id="JANVFT010000108">
    <property type="protein sequence ID" value="KAJ4467352.1"/>
    <property type="molecule type" value="Genomic_DNA"/>
</dbReference>
<feature type="region of interest" description="Disordered" evidence="1">
    <location>
        <begin position="1"/>
        <end position="54"/>
    </location>
</feature>
<feature type="compositionally biased region" description="Polar residues" evidence="1">
    <location>
        <begin position="24"/>
        <end position="54"/>
    </location>
</feature>
<keyword evidence="3" id="KW-1185">Reference proteome</keyword>
<proteinExistence type="predicted"/>
<sequence>MHQQPAQHALSHSQSLPQMHLSRYPNQPLRNSLYQSPYTSSAVHSPYHSPQQHPVNLVYAHRSYTAISSAPSEISSTDSPLLSPSLLSPFIPNEQYSHPVPLHHRCARRNRAPSIPSRSGCSLR</sequence>
<feature type="compositionally biased region" description="Polar residues" evidence="1">
    <location>
        <begin position="1"/>
        <end position="17"/>
    </location>
</feature>